<dbReference type="Gene3D" id="1.10.12.10">
    <property type="entry name" value="Lyase 2-enoyl-coa Hydratase, Chain A, domain 2"/>
    <property type="match status" value="1"/>
</dbReference>
<dbReference type="InterPro" id="IPR014748">
    <property type="entry name" value="Enoyl-CoA_hydra_C"/>
</dbReference>
<gene>
    <name evidence="7" type="ORF">RM445_06840</name>
</gene>
<reference evidence="8" key="1">
    <citation type="submission" date="2023-07" db="EMBL/GenBank/DDBJ databases">
        <title>30 novel species of actinomycetes from the DSMZ collection.</title>
        <authorList>
            <person name="Nouioui I."/>
        </authorList>
    </citation>
    <scope>NUCLEOTIDE SEQUENCE [LARGE SCALE GENOMIC DNA]</scope>
    <source>
        <strain evidence="8">DSM 45834</strain>
    </source>
</reference>
<evidence type="ECO:0000256" key="2">
    <source>
        <dbReference type="ARBA" id="ARBA00022832"/>
    </source>
</evidence>
<organism evidence="7 8">
    <name type="scientific">Pseudonocardia charpentierae</name>
    <dbReference type="NCBI Taxonomy" id="3075545"/>
    <lineage>
        <taxon>Bacteria</taxon>
        <taxon>Bacillati</taxon>
        <taxon>Actinomycetota</taxon>
        <taxon>Actinomycetes</taxon>
        <taxon>Pseudonocardiales</taxon>
        <taxon>Pseudonocardiaceae</taxon>
        <taxon>Pseudonocardia</taxon>
    </lineage>
</organism>
<dbReference type="RefSeq" id="WP_311555225.1">
    <property type="nucleotide sequence ID" value="NZ_JAVREJ010000003.1"/>
</dbReference>
<comment type="function">
    <text evidence="5">May play a role in fatty acid biosynthesis and insulin sensitivity.</text>
</comment>
<dbReference type="NCBIfam" id="NF006008">
    <property type="entry name" value="PRK08139.1"/>
    <property type="match status" value="1"/>
</dbReference>
<dbReference type="PANTHER" id="PTHR43602">
    <property type="match status" value="1"/>
</dbReference>
<evidence type="ECO:0000256" key="1">
    <source>
        <dbReference type="ARBA" id="ARBA00005254"/>
    </source>
</evidence>
<evidence type="ECO:0000256" key="3">
    <source>
        <dbReference type="ARBA" id="ARBA00022946"/>
    </source>
</evidence>
<evidence type="ECO:0000313" key="7">
    <source>
        <dbReference type="EMBL" id="MDT0349239.1"/>
    </source>
</evidence>
<accession>A0ABU2N9A9</accession>
<protein>
    <recommendedName>
        <fullName evidence="6">Enoyl-CoA hydratase domain-containing protein 3, mitochondrial</fullName>
    </recommendedName>
</protein>
<comment type="similarity">
    <text evidence="1">Belongs to the enoyl-CoA hydratase/isomerase family.</text>
</comment>
<dbReference type="Gene3D" id="3.90.226.10">
    <property type="entry name" value="2-enoyl-CoA Hydratase, Chain A, domain 1"/>
    <property type="match status" value="1"/>
</dbReference>
<dbReference type="PANTHER" id="PTHR43602:SF1">
    <property type="entry name" value="ENOYL-COA HYDRATASE DOMAIN-CONTAINING PROTEIN 3, MITOCHONDRIAL"/>
    <property type="match status" value="1"/>
</dbReference>
<comment type="caution">
    <text evidence="7">The sequence shown here is derived from an EMBL/GenBank/DDBJ whole genome shotgun (WGS) entry which is preliminary data.</text>
</comment>
<keyword evidence="4" id="KW-0443">Lipid metabolism</keyword>
<keyword evidence="3" id="KW-0809">Transit peptide</keyword>
<dbReference type="GO" id="GO:0004300">
    <property type="term" value="F:enoyl-CoA hydratase activity"/>
    <property type="evidence" value="ECO:0007669"/>
    <property type="project" value="UniProtKB-EC"/>
</dbReference>
<dbReference type="Proteomes" id="UP001183202">
    <property type="component" value="Unassembled WGS sequence"/>
</dbReference>
<dbReference type="Pfam" id="PF00378">
    <property type="entry name" value="ECH_1"/>
    <property type="match status" value="1"/>
</dbReference>
<name>A0ABU2N9A9_9PSEU</name>
<keyword evidence="7" id="KW-0456">Lyase</keyword>
<dbReference type="EMBL" id="JAVREJ010000003">
    <property type="protein sequence ID" value="MDT0349239.1"/>
    <property type="molecule type" value="Genomic_DNA"/>
</dbReference>
<keyword evidence="2" id="KW-0276">Fatty acid metabolism</keyword>
<dbReference type="InterPro" id="IPR001753">
    <property type="entry name" value="Enoyl-CoA_hydra/iso"/>
</dbReference>
<dbReference type="CDD" id="cd06558">
    <property type="entry name" value="crotonase-like"/>
    <property type="match status" value="1"/>
</dbReference>
<evidence type="ECO:0000256" key="4">
    <source>
        <dbReference type="ARBA" id="ARBA00023098"/>
    </source>
</evidence>
<dbReference type="SUPFAM" id="SSF52096">
    <property type="entry name" value="ClpP/crotonase"/>
    <property type="match status" value="1"/>
</dbReference>
<evidence type="ECO:0000256" key="5">
    <source>
        <dbReference type="ARBA" id="ARBA00037410"/>
    </source>
</evidence>
<keyword evidence="8" id="KW-1185">Reference proteome</keyword>
<evidence type="ECO:0000256" key="6">
    <source>
        <dbReference type="ARBA" id="ARBA00040545"/>
    </source>
</evidence>
<dbReference type="InterPro" id="IPR052377">
    <property type="entry name" value="Mitochondrial_ECH-domain"/>
</dbReference>
<sequence length="269" mass="28323">MTTIDATATGPATSTAPVTAEVRDGIGVLTLDRPAQRNPLSVATMTTFTGLLREVAASEVRAIVVRAAGPAFSAGHDLREMVGRTVEDEREVFAVCTEMMAAVQEVPQPVIAAVQGTAVAAGCQLVATCDLAVAASTAVFGTPGVRIGLFCSTPMVAVSRAIGRKRALQLLLTGEVIDAATAADWGLVNEVVAPDEVDARAFALAHQIAGASPLTLRIGKQAFYRQIDLPQAQAYEEMREIMATNAVTCDAQEGMQAFLDKRRPTWQGR</sequence>
<evidence type="ECO:0000313" key="8">
    <source>
        <dbReference type="Proteomes" id="UP001183202"/>
    </source>
</evidence>
<proteinExistence type="inferred from homology"/>
<dbReference type="InterPro" id="IPR029045">
    <property type="entry name" value="ClpP/crotonase-like_dom_sf"/>
</dbReference>